<dbReference type="KEGG" id="whj:H9Q79_13865"/>
<evidence type="ECO:0000313" key="2">
    <source>
        <dbReference type="EMBL" id="QNM07981.1"/>
    </source>
</evidence>
<dbReference type="SUPFAM" id="SSF53474">
    <property type="entry name" value="alpha/beta-Hydrolases"/>
    <property type="match status" value="1"/>
</dbReference>
<organism evidence="2 3">
    <name type="scientific">Wansuia hejianensis</name>
    <dbReference type="NCBI Taxonomy" id="2763667"/>
    <lineage>
        <taxon>Bacteria</taxon>
        <taxon>Bacillati</taxon>
        <taxon>Bacillota</taxon>
        <taxon>Clostridia</taxon>
        <taxon>Lachnospirales</taxon>
        <taxon>Lachnospiraceae</taxon>
        <taxon>Wansuia</taxon>
    </lineage>
</organism>
<dbReference type="RefSeq" id="WP_249328538.1">
    <property type="nucleotide sequence ID" value="NZ_CP060635.1"/>
</dbReference>
<accession>A0A7G9GAZ9</accession>
<proteinExistence type="predicted"/>
<dbReference type="PANTHER" id="PTHR46438">
    <property type="entry name" value="ALPHA/BETA-HYDROLASES SUPERFAMILY PROTEIN"/>
    <property type="match status" value="1"/>
</dbReference>
<keyword evidence="2" id="KW-0378">Hydrolase</keyword>
<dbReference type="GO" id="GO:0016787">
    <property type="term" value="F:hydrolase activity"/>
    <property type="evidence" value="ECO:0007669"/>
    <property type="project" value="UniProtKB-KW"/>
</dbReference>
<keyword evidence="3" id="KW-1185">Reference proteome</keyword>
<dbReference type="EMBL" id="CP060635">
    <property type="protein sequence ID" value="QNM07981.1"/>
    <property type="molecule type" value="Genomic_DNA"/>
</dbReference>
<dbReference type="Gene3D" id="3.40.50.1820">
    <property type="entry name" value="alpha/beta hydrolase"/>
    <property type="match status" value="1"/>
</dbReference>
<name>A0A7G9GAZ9_9FIRM</name>
<dbReference type="InterPro" id="IPR029058">
    <property type="entry name" value="AB_hydrolase_fold"/>
</dbReference>
<dbReference type="InterPro" id="IPR000073">
    <property type="entry name" value="AB_hydrolase_1"/>
</dbReference>
<dbReference type="PANTHER" id="PTHR46438:SF2">
    <property type="entry name" value="ALPHA_BETA-HYDROLASES SUPERFAMILY PROTEIN"/>
    <property type="match status" value="1"/>
</dbReference>
<evidence type="ECO:0000313" key="3">
    <source>
        <dbReference type="Proteomes" id="UP000515860"/>
    </source>
</evidence>
<feature type="domain" description="AB hydrolase-1" evidence="1">
    <location>
        <begin position="67"/>
        <end position="311"/>
    </location>
</feature>
<evidence type="ECO:0000259" key="1">
    <source>
        <dbReference type="Pfam" id="PF12697"/>
    </source>
</evidence>
<dbReference type="Proteomes" id="UP000515860">
    <property type="component" value="Chromosome"/>
</dbReference>
<protein>
    <submittedName>
        <fullName evidence="2">Alpha/beta fold hydrolase</fullName>
    </submittedName>
</protein>
<dbReference type="AlphaFoldDB" id="A0A7G9GAZ9"/>
<dbReference type="Pfam" id="PF12697">
    <property type="entry name" value="Abhydrolase_6"/>
    <property type="match status" value="1"/>
</dbReference>
<sequence>MKDHRKKLVAIAALTISTTAAIHALNRFIEKTAIAKNLMNKGKNSTFQWRFGDVYYTKNGSGSPVLLIHELTPCSNSHEWHRIVNTLSEKYTVYSLDLPGCGLSDKQNITYTNFYYVQLITEFAKSVIGSPVSVLATGLSASLAVTSCNYDPQLFRKLILVNPSDLRTLSQIPTRKSKAAKALLELPLVGTLLYHMIVSRSRVEREFTERLFADPFQATATNIDIYHESAHRACSRGKYLLSSIIGNYVYFNIGHALKSIDNDIIIIGGESQEGIAETAAAYKAINPAIESVIIPNTRHLPQMEDPGAFLEQLRIYL</sequence>
<reference evidence="2 3" key="1">
    <citation type="submission" date="2020-08" db="EMBL/GenBank/DDBJ databases">
        <authorList>
            <person name="Liu C."/>
            <person name="Sun Q."/>
        </authorList>
    </citation>
    <scope>NUCLEOTIDE SEQUENCE [LARGE SCALE GENOMIC DNA]</scope>
    <source>
        <strain evidence="2 3">NSJ-29</strain>
    </source>
</reference>
<gene>
    <name evidence="2" type="ORF">H9Q79_13865</name>
</gene>